<dbReference type="STRING" id="1075090.GOAMR_45_01010"/>
<dbReference type="PANTHER" id="PTHR43133">
    <property type="entry name" value="RNA POLYMERASE ECF-TYPE SIGMA FACTO"/>
    <property type="match status" value="1"/>
</dbReference>
<evidence type="ECO:0000256" key="4">
    <source>
        <dbReference type="ARBA" id="ARBA00023125"/>
    </source>
</evidence>
<dbReference type="GO" id="GO:0006352">
    <property type="term" value="P:DNA-templated transcription initiation"/>
    <property type="evidence" value="ECO:0007669"/>
    <property type="project" value="InterPro"/>
</dbReference>
<evidence type="ECO:0000256" key="5">
    <source>
        <dbReference type="ARBA" id="ARBA00023163"/>
    </source>
</evidence>
<keyword evidence="5 6" id="KW-0804">Transcription</keyword>
<feature type="compositionally biased region" description="Low complexity" evidence="7">
    <location>
        <begin position="41"/>
        <end position="53"/>
    </location>
</feature>
<keyword evidence="2 6" id="KW-0805">Transcription regulation</keyword>
<dbReference type="FunFam" id="1.10.10.10:FF:000068">
    <property type="entry name" value="RNA polymerase sigma factor"/>
    <property type="match status" value="1"/>
</dbReference>
<keyword evidence="3 6" id="KW-0731">Sigma factor</keyword>
<evidence type="ECO:0000256" key="1">
    <source>
        <dbReference type="ARBA" id="ARBA00010641"/>
    </source>
</evidence>
<dbReference type="PANTHER" id="PTHR43133:SF59">
    <property type="entry name" value="ECF RNA POLYMERASE SIGMA FACTOR SIGR"/>
    <property type="match status" value="1"/>
</dbReference>
<feature type="region of interest" description="Disordered" evidence="7">
    <location>
        <begin position="293"/>
        <end position="350"/>
    </location>
</feature>
<dbReference type="InterPro" id="IPR013325">
    <property type="entry name" value="RNA_pol_sigma_r2"/>
</dbReference>
<dbReference type="InterPro" id="IPR013324">
    <property type="entry name" value="RNA_pol_sigma_r3/r4-like"/>
</dbReference>
<feature type="compositionally biased region" description="Basic and acidic residues" evidence="7">
    <location>
        <begin position="92"/>
        <end position="111"/>
    </location>
</feature>
<dbReference type="NCBIfam" id="TIGR02937">
    <property type="entry name" value="sigma70-ECF"/>
    <property type="match status" value="1"/>
</dbReference>
<name>G7GQM6_9ACTN</name>
<dbReference type="GO" id="GO:0009408">
    <property type="term" value="P:response to heat"/>
    <property type="evidence" value="ECO:0007669"/>
    <property type="project" value="UniProtKB-ARBA"/>
</dbReference>
<dbReference type="AlphaFoldDB" id="G7GQM6"/>
<dbReference type="Pfam" id="PF08281">
    <property type="entry name" value="Sigma70_r4_2"/>
    <property type="match status" value="1"/>
</dbReference>
<dbReference type="CDD" id="cd06171">
    <property type="entry name" value="Sigma70_r4"/>
    <property type="match status" value="1"/>
</dbReference>
<keyword evidence="4 6" id="KW-0238">DNA-binding</keyword>
<evidence type="ECO:0000259" key="8">
    <source>
        <dbReference type="Pfam" id="PF04542"/>
    </source>
</evidence>
<evidence type="ECO:0000256" key="7">
    <source>
        <dbReference type="SAM" id="MobiDB-lite"/>
    </source>
</evidence>
<dbReference type="InterPro" id="IPR000838">
    <property type="entry name" value="RNA_pol_sigma70_ECF_CS"/>
</dbReference>
<dbReference type="GO" id="GO:0016987">
    <property type="term" value="F:sigma factor activity"/>
    <property type="evidence" value="ECO:0007669"/>
    <property type="project" value="UniProtKB-KW"/>
</dbReference>
<evidence type="ECO:0000313" key="10">
    <source>
        <dbReference type="EMBL" id="GAB05901.1"/>
    </source>
</evidence>
<dbReference type="SUPFAM" id="SSF88659">
    <property type="entry name" value="Sigma3 and sigma4 domains of RNA polymerase sigma factors"/>
    <property type="match status" value="1"/>
</dbReference>
<comment type="caution">
    <text evidence="10">The sequence shown here is derived from an EMBL/GenBank/DDBJ whole genome shotgun (WGS) entry which is preliminary data.</text>
</comment>
<dbReference type="SUPFAM" id="SSF88946">
    <property type="entry name" value="Sigma2 domain of RNA polymerase sigma factors"/>
    <property type="match status" value="1"/>
</dbReference>
<dbReference type="NCBIfam" id="TIGR02947">
    <property type="entry name" value="SigH_actino"/>
    <property type="match status" value="1"/>
</dbReference>
<dbReference type="InterPro" id="IPR007627">
    <property type="entry name" value="RNA_pol_sigma70_r2"/>
</dbReference>
<dbReference type="Gene3D" id="1.10.10.10">
    <property type="entry name" value="Winged helix-like DNA-binding domain superfamily/Winged helix DNA-binding domain"/>
    <property type="match status" value="1"/>
</dbReference>
<dbReference type="Gene3D" id="1.10.1740.10">
    <property type="match status" value="1"/>
</dbReference>
<dbReference type="InterPro" id="IPR036388">
    <property type="entry name" value="WH-like_DNA-bd_sf"/>
</dbReference>
<dbReference type="RefSeq" id="WP_005187882.1">
    <property type="nucleotide sequence ID" value="NZ_BAED01000045.1"/>
</dbReference>
<accession>G7GQM6</accession>
<evidence type="ECO:0000256" key="6">
    <source>
        <dbReference type="RuleBase" id="RU000716"/>
    </source>
</evidence>
<comment type="similarity">
    <text evidence="1 6">Belongs to the sigma-70 factor family. ECF subfamily.</text>
</comment>
<dbReference type="Pfam" id="PF04542">
    <property type="entry name" value="Sigma70_r2"/>
    <property type="match status" value="1"/>
</dbReference>
<dbReference type="InterPro" id="IPR014284">
    <property type="entry name" value="RNA_pol_sigma-70_dom"/>
</dbReference>
<feature type="domain" description="RNA polymerase sigma-70 region 2" evidence="8">
    <location>
        <begin position="130"/>
        <end position="192"/>
    </location>
</feature>
<dbReference type="EMBL" id="BAED01000045">
    <property type="protein sequence ID" value="GAB05901.1"/>
    <property type="molecule type" value="Genomic_DNA"/>
</dbReference>
<dbReference type="Proteomes" id="UP000006023">
    <property type="component" value="Unassembled WGS sequence"/>
</dbReference>
<dbReference type="InterPro" id="IPR013249">
    <property type="entry name" value="RNA_pol_sigma70_r4_t2"/>
</dbReference>
<dbReference type="GO" id="GO:0003677">
    <property type="term" value="F:DNA binding"/>
    <property type="evidence" value="ECO:0007669"/>
    <property type="project" value="UniProtKB-KW"/>
</dbReference>
<protein>
    <recommendedName>
        <fullName evidence="6">RNA polymerase sigma factor</fullName>
    </recommendedName>
</protein>
<evidence type="ECO:0000259" key="9">
    <source>
        <dbReference type="Pfam" id="PF08281"/>
    </source>
</evidence>
<sequence length="350" mass="38097">MSLAHADSGKVEAVSVSPNLLTRAYGDVSVAPDAPAGQVPSVSLSDSSGRSGTLRGHIEFRQVLTAPQTPVPPVDIEGIAVADSDSGATHSSPEEVDGHDNVDSAPRRADPNESEADLTARFERDALPLLDQMYGAALRMTRNPADAEDLVQETYIKAYTAFASFRDGTNLKAWLYRILTNTYINSYRKKQRQPAQYPTDEITDWQLAATAEHTSSGLRSAEIEALDALPDDEIKQALQALPEDFRMAVYYADVEGLPYKEIAEIMDTPIGTVMSRLHRGRRQLRELLAEVARERGFNRSPKGSDGGKKARKSGGKKSEASGSPADPDPEKTTDPEKKTARTAQKSEVSR</sequence>
<dbReference type="InterPro" id="IPR039425">
    <property type="entry name" value="RNA_pol_sigma-70-like"/>
</dbReference>
<feature type="compositionally biased region" description="Polar residues" evidence="7">
    <location>
        <begin position="341"/>
        <end position="350"/>
    </location>
</feature>
<dbReference type="InterPro" id="IPR014293">
    <property type="entry name" value="RNA_pol_sigma70_actinobac"/>
</dbReference>
<keyword evidence="11" id="KW-1185">Reference proteome</keyword>
<evidence type="ECO:0000256" key="2">
    <source>
        <dbReference type="ARBA" id="ARBA00023015"/>
    </source>
</evidence>
<evidence type="ECO:0000313" key="11">
    <source>
        <dbReference type="Proteomes" id="UP000006023"/>
    </source>
</evidence>
<proteinExistence type="inferred from homology"/>
<dbReference type="eggNOG" id="COG1595">
    <property type="taxonomic scope" value="Bacteria"/>
</dbReference>
<gene>
    <name evidence="10" type="primary">sigH</name>
    <name evidence="10" type="ORF">GOAMR_45_01010</name>
</gene>
<organism evidence="10 11">
    <name type="scientific">Gordonia amarae NBRC 15530</name>
    <dbReference type="NCBI Taxonomy" id="1075090"/>
    <lineage>
        <taxon>Bacteria</taxon>
        <taxon>Bacillati</taxon>
        <taxon>Actinomycetota</taxon>
        <taxon>Actinomycetes</taxon>
        <taxon>Mycobacteriales</taxon>
        <taxon>Gordoniaceae</taxon>
        <taxon>Gordonia</taxon>
    </lineage>
</organism>
<feature type="domain" description="RNA polymerase sigma factor 70 region 4 type 2" evidence="9">
    <location>
        <begin position="232"/>
        <end position="284"/>
    </location>
</feature>
<evidence type="ECO:0000256" key="3">
    <source>
        <dbReference type="ARBA" id="ARBA00023082"/>
    </source>
</evidence>
<feature type="region of interest" description="Disordered" evidence="7">
    <location>
        <begin position="84"/>
        <end position="116"/>
    </location>
</feature>
<feature type="compositionally biased region" description="Basic and acidic residues" evidence="7">
    <location>
        <begin position="328"/>
        <end position="339"/>
    </location>
</feature>
<reference evidence="10 11" key="1">
    <citation type="submission" date="2011-11" db="EMBL/GenBank/DDBJ databases">
        <title>Whole genome shotgun sequence of Gordonia amarae NBRC 15530.</title>
        <authorList>
            <person name="Takarada H."/>
            <person name="Hosoyama A."/>
            <person name="Tsuchikane K."/>
            <person name="Katsumata H."/>
            <person name="Yamazaki S."/>
            <person name="Fujita N."/>
        </authorList>
    </citation>
    <scope>NUCLEOTIDE SEQUENCE [LARGE SCALE GENOMIC DNA]</scope>
    <source>
        <strain evidence="10 11">NBRC 15530</strain>
    </source>
</reference>
<dbReference type="PROSITE" id="PS01063">
    <property type="entry name" value="SIGMA70_ECF"/>
    <property type="match status" value="1"/>
</dbReference>
<feature type="region of interest" description="Disordered" evidence="7">
    <location>
        <begin position="30"/>
        <end position="53"/>
    </location>
</feature>